<gene>
    <name evidence="3" type="ORF">GAK35_01634</name>
</gene>
<evidence type="ECO:0000256" key="1">
    <source>
        <dbReference type="ARBA" id="ARBA00004442"/>
    </source>
</evidence>
<dbReference type="Pfam" id="PF16930">
    <property type="entry name" value="Porin_5"/>
    <property type="match status" value="1"/>
</dbReference>
<evidence type="ECO:0000256" key="2">
    <source>
        <dbReference type="SAM" id="MobiDB-lite"/>
    </source>
</evidence>
<dbReference type="EMBL" id="WNDX01000039">
    <property type="protein sequence ID" value="KAF1044741.1"/>
    <property type="molecule type" value="Genomic_DNA"/>
</dbReference>
<comment type="subcellular location">
    <subcellularLocation>
        <location evidence="1">Cell outer membrane</location>
    </subcellularLocation>
</comment>
<dbReference type="InterPro" id="IPR032638">
    <property type="entry name" value="Porin_5"/>
</dbReference>
<organism evidence="3 4">
    <name type="scientific">Herbaspirillum frisingense</name>
    <dbReference type="NCBI Taxonomy" id="92645"/>
    <lineage>
        <taxon>Bacteria</taxon>
        <taxon>Pseudomonadati</taxon>
        <taxon>Pseudomonadota</taxon>
        <taxon>Betaproteobacteria</taxon>
        <taxon>Burkholderiales</taxon>
        <taxon>Oxalobacteraceae</taxon>
        <taxon>Herbaspirillum</taxon>
    </lineage>
</organism>
<evidence type="ECO:0008006" key="5">
    <source>
        <dbReference type="Google" id="ProtNLM"/>
    </source>
</evidence>
<comment type="caution">
    <text evidence="3">The sequence shown here is derived from an EMBL/GenBank/DDBJ whole genome shotgun (WGS) entry which is preliminary data.</text>
</comment>
<dbReference type="GO" id="GO:0009279">
    <property type="term" value="C:cell outer membrane"/>
    <property type="evidence" value="ECO:0007669"/>
    <property type="project" value="UniProtKB-SubCell"/>
</dbReference>
<reference evidence="4" key="1">
    <citation type="journal article" date="2020" name="MBio">
        <title>Horizontal gene transfer to a defensive symbiont with a reduced genome amongst a multipartite beetle microbiome.</title>
        <authorList>
            <person name="Waterworth S.C."/>
            <person name="Florez L.V."/>
            <person name="Rees E.R."/>
            <person name="Hertweck C."/>
            <person name="Kaltenpoth M."/>
            <person name="Kwan J.C."/>
        </authorList>
    </citation>
    <scope>NUCLEOTIDE SEQUENCE [LARGE SCALE GENOMIC DNA]</scope>
</reference>
<protein>
    <recommendedName>
        <fullName evidence="5">Porin</fullName>
    </recommendedName>
</protein>
<dbReference type="Proteomes" id="UP000462435">
    <property type="component" value="Unassembled WGS sequence"/>
</dbReference>
<dbReference type="SUPFAM" id="SSF56925">
    <property type="entry name" value="OMPA-like"/>
    <property type="match status" value="1"/>
</dbReference>
<evidence type="ECO:0000313" key="3">
    <source>
        <dbReference type="EMBL" id="KAF1044741.1"/>
    </source>
</evidence>
<sequence>MTREDAGGATRFHSLPHLKEAMKLPTTYRAPRGKDSRPQGALRLPLLAIAAAMLCASGAAHAQAAPAGESAMVKLIRGLMETGALKKDVGEALLAQAQTEAMAAAQQARQLASATPAAGPKLEPGDVRVPYISASVRDQIRDEVKGEIMAQARSEGWAAPNETPEWTKRIRIEGDMRVRGESRFYSGNNTNAQIDWRSLNAGSGYDVNNNTNLQLPQLLNTQKDRANQMRVRARLGVIADISESTQAGVRLATGNDDSPVSTTQNLGGGLNKKNVWLDQAWISYKFNDLLSVTGGRFGNPFYTTDLLFSSDLNLDGVAARFSKPLAGTDISLFGTLGIIPLEYSSDNNPSRSQNKMSSQTKWLLGAQVGADWKLNPENKLRGALAYYDFKNIEGRVSSSCALYSGADGCDTDWSRPAFMQKGNTLMLLRNIALNPADPANTAQPQYVGLASKFQLLDINARWDTRVAGGYGLRLDANYIRNLAYDQNEMFRRANNNIINNFGGTGGTGQADFKSGANAYMLQATFGRPDMAVRGDWNVLAGYKRIEPDALPDAYNDSNFHQGGTNARGYYLGGNYAVDKNTYLTGRWFATRSVYGPPLSIDTLQVELNTRF</sequence>
<proteinExistence type="predicted"/>
<evidence type="ECO:0000313" key="4">
    <source>
        <dbReference type="Proteomes" id="UP000462435"/>
    </source>
</evidence>
<dbReference type="AlphaFoldDB" id="A0A7V8FXL2"/>
<accession>A0A7V8FXL2</accession>
<dbReference type="InterPro" id="IPR011250">
    <property type="entry name" value="OMP/PagP_B-barrel"/>
</dbReference>
<feature type="region of interest" description="Disordered" evidence="2">
    <location>
        <begin position="20"/>
        <end position="39"/>
    </location>
</feature>
<name>A0A7V8FXL2_9BURK</name>